<evidence type="ECO:0000313" key="3">
    <source>
        <dbReference type="EMBL" id="KAB2328984.1"/>
    </source>
</evidence>
<feature type="region of interest" description="Disordered" evidence="1">
    <location>
        <begin position="1"/>
        <end position="35"/>
    </location>
</feature>
<organism evidence="3 4">
    <name type="scientific">Cytobacillus depressus</name>
    <dbReference type="NCBI Taxonomy" id="1602942"/>
    <lineage>
        <taxon>Bacteria</taxon>
        <taxon>Bacillati</taxon>
        <taxon>Bacillota</taxon>
        <taxon>Bacilli</taxon>
        <taxon>Bacillales</taxon>
        <taxon>Bacillaceae</taxon>
        <taxon>Cytobacillus</taxon>
    </lineage>
</organism>
<feature type="transmembrane region" description="Helical" evidence="2">
    <location>
        <begin position="55"/>
        <end position="73"/>
    </location>
</feature>
<keyword evidence="4" id="KW-1185">Reference proteome</keyword>
<accession>A0A6L3UY69</accession>
<dbReference type="EMBL" id="WBOS01000022">
    <property type="protein sequence ID" value="KAB2328984.1"/>
    <property type="molecule type" value="Genomic_DNA"/>
</dbReference>
<keyword evidence="2" id="KW-0472">Membrane</keyword>
<protein>
    <submittedName>
        <fullName evidence="3">Uncharacterized protein</fullName>
    </submittedName>
</protein>
<proteinExistence type="predicted"/>
<dbReference type="RefSeq" id="WP_151537282.1">
    <property type="nucleotide sequence ID" value="NZ_WBOS01000022.1"/>
</dbReference>
<keyword evidence="2" id="KW-0812">Transmembrane</keyword>
<evidence type="ECO:0000256" key="2">
    <source>
        <dbReference type="SAM" id="Phobius"/>
    </source>
</evidence>
<reference evidence="3 4" key="1">
    <citation type="journal article" date="2016" name="Antonie Van Leeuwenhoek">
        <title>Bacillus depressus sp. nov., isolated from soil of a sunflower field.</title>
        <authorList>
            <person name="Wei X."/>
            <person name="Xin D."/>
            <person name="Xin Y."/>
            <person name="Zhang H."/>
            <person name="Wang T."/>
            <person name="Zhang J."/>
        </authorList>
    </citation>
    <scope>NUCLEOTIDE SEQUENCE [LARGE SCALE GENOMIC DNA]</scope>
    <source>
        <strain evidence="3 4">BZ1</strain>
    </source>
</reference>
<evidence type="ECO:0000256" key="1">
    <source>
        <dbReference type="SAM" id="MobiDB-lite"/>
    </source>
</evidence>
<sequence>MKKDTNEKLNPTKKQKNNQKQDKKATKNTQQDNGLTNGMKWFQILSTGLSSFMRGMCWMMVVVFMGTVMWWIWTGTIPPSDVVDMGKKYLGIF</sequence>
<keyword evidence="2" id="KW-1133">Transmembrane helix</keyword>
<evidence type="ECO:0000313" key="4">
    <source>
        <dbReference type="Proteomes" id="UP000481030"/>
    </source>
</evidence>
<dbReference type="Proteomes" id="UP000481030">
    <property type="component" value="Unassembled WGS sequence"/>
</dbReference>
<dbReference type="AlphaFoldDB" id="A0A6L3UY69"/>
<name>A0A6L3UY69_9BACI</name>
<comment type="caution">
    <text evidence="3">The sequence shown here is derived from an EMBL/GenBank/DDBJ whole genome shotgun (WGS) entry which is preliminary data.</text>
</comment>
<gene>
    <name evidence="3" type="ORF">F7731_23835</name>
</gene>